<dbReference type="Gene3D" id="1.20.1560.10">
    <property type="entry name" value="ABC transporter type 1, transmembrane domain"/>
    <property type="match status" value="1"/>
</dbReference>
<dbReference type="SMART" id="SM00382">
    <property type="entry name" value="AAA"/>
    <property type="match status" value="1"/>
</dbReference>
<dbReference type="InterPro" id="IPR003593">
    <property type="entry name" value="AAA+_ATPase"/>
</dbReference>
<keyword evidence="3 8" id="KW-0812">Transmembrane</keyword>
<dbReference type="InterPro" id="IPR036640">
    <property type="entry name" value="ABC1_TM_sf"/>
</dbReference>
<evidence type="ECO:0000256" key="8">
    <source>
        <dbReference type="SAM" id="Phobius"/>
    </source>
</evidence>
<dbReference type="GO" id="GO:0005524">
    <property type="term" value="F:ATP binding"/>
    <property type="evidence" value="ECO:0007669"/>
    <property type="project" value="UniProtKB-KW"/>
</dbReference>
<dbReference type="PANTHER" id="PTHR43394:SF1">
    <property type="entry name" value="ATP-BINDING CASSETTE SUB-FAMILY B MEMBER 10, MITOCHONDRIAL"/>
    <property type="match status" value="1"/>
</dbReference>
<evidence type="ECO:0000256" key="1">
    <source>
        <dbReference type="ARBA" id="ARBA00004651"/>
    </source>
</evidence>
<dbReference type="AlphaFoldDB" id="A0A7M1XLS3"/>
<comment type="subcellular location">
    <subcellularLocation>
        <location evidence="1">Cell membrane</location>
        <topology evidence="1">Multi-pass membrane protein</topology>
    </subcellularLocation>
</comment>
<evidence type="ECO:0000256" key="7">
    <source>
        <dbReference type="ARBA" id="ARBA00023136"/>
    </source>
</evidence>
<dbReference type="CDD" id="cd03254">
    <property type="entry name" value="ABCC_Glucan_exporter_like"/>
    <property type="match status" value="1"/>
</dbReference>
<dbReference type="GO" id="GO:0016887">
    <property type="term" value="F:ATP hydrolysis activity"/>
    <property type="evidence" value="ECO:0007669"/>
    <property type="project" value="InterPro"/>
</dbReference>
<dbReference type="GO" id="GO:0015421">
    <property type="term" value="F:ABC-type oligopeptide transporter activity"/>
    <property type="evidence" value="ECO:0007669"/>
    <property type="project" value="TreeGrafter"/>
</dbReference>
<dbReference type="Pfam" id="PF00005">
    <property type="entry name" value="ABC_tran"/>
    <property type="match status" value="1"/>
</dbReference>
<dbReference type="SUPFAM" id="SSF90123">
    <property type="entry name" value="ABC transporter transmembrane region"/>
    <property type="match status" value="1"/>
</dbReference>
<keyword evidence="5 11" id="KW-0067">ATP-binding</keyword>
<feature type="transmembrane region" description="Helical" evidence="8">
    <location>
        <begin position="70"/>
        <end position="92"/>
    </location>
</feature>
<dbReference type="InterPro" id="IPR011527">
    <property type="entry name" value="ABC1_TM_dom"/>
</dbReference>
<dbReference type="EMBL" id="CP031517">
    <property type="protein sequence ID" value="QOS39082.1"/>
    <property type="molecule type" value="Genomic_DNA"/>
</dbReference>
<dbReference type="FunFam" id="3.40.50.300:FF:000287">
    <property type="entry name" value="Multidrug ABC transporter ATP-binding protein"/>
    <property type="match status" value="1"/>
</dbReference>
<evidence type="ECO:0000259" key="10">
    <source>
        <dbReference type="PROSITE" id="PS50929"/>
    </source>
</evidence>
<evidence type="ECO:0000259" key="9">
    <source>
        <dbReference type="PROSITE" id="PS50893"/>
    </source>
</evidence>
<dbReference type="CDD" id="cd18547">
    <property type="entry name" value="ABC_6TM_Tm288_like"/>
    <property type="match status" value="1"/>
</dbReference>
<dbReference type="PROSITE" id="PS50929">
    <property type="entry name" value="ABC_TM1F"/>
    <property type="match status" value="1"/>
</dbReference>
<keyword evidence="2" id="KW-0813">Transport</keyword>
<sequence>MSIKKPMSHRCRKEETNMNYKKRFLSYLLPQKRNIFFIAISVLIFSIGQLSQPLFVGYALDAALNDDSKLFYIFVFLSLGLSILAAISDYIFEYVVGIMTQKMIFSMRNDVYQKLSRISIDSIFKSSQGNIVQLEIGDVENIANGLFSVFKSLMEGLLAILITILMMFVTNWILALGVIILSPLSILVSRFVAKFSHEHFQKQAKLQASLNGISLEGINNSDLLQSFNYQDDSLRQYDNQNEILRKEGKVALFSASWVNPSTRLVNNTIYVIIGISGIIMIGLTPVYPILSMTIGRLSSFLSYTNSYTKPFNEISGVVSEYEAAVFAFKRIDDFLNQQEDIDEGNMDIDDIKEIQFKDMYFSYEKDQKLIENFNRTIHKGESVAIVGPTGAGKSTLINVLMRFYDPVKGAILYNGIKGTEISKSALRKNFGMVLQETWIFSATIMENVRYAKPDASDDEVIQACKKAHADTFISTLPRGYDTLVSAKEGLSEGERQMLTIARVMLLEPDIVILDEATSNVDTRSEKLITDAFDNMMKDRTSIVIAHRLSTIQSADLIIVLKDGHIIETGNHETLMNQKGFYYSMYSSQFN</sequence>
<evidence type="ECO:0000256" key="5">
    <source>
        <dbReference type="ARBA" id="ARBA00022840"/>
    </source>
</evidence>
<dbReference type="KEGG" id="trc:DYE49_00880"/>
<dbReference type="PROSITE" id="PS50893">
    <property type="entry name" value="ABC_TRANSPORTER_2"/>
    <property type="match status" value="1"/>
</dbReference>
<keyword evidence="6 8" id="KW-1133">Transmembrane helix</keyword>
<dbReference type="GO" id="GO:0005886">
    <property type="term" value="C:plasma membrane"/>
    <property type="evidence" value="ECO:0007669"/>
    <property type="project" value="UniProtKB-SubCell"/>
</dbReference>
<protein>
    <submittedName>
        <fullName evidence="11">ABC transporter ATP-binding protein</fullName>
    </submittedName>
</protein>
<feature type="domain" description="ABC transporter" evidence="9">
    <location>
        <begin position="354"/>
        <end position="587"/>
    </location>
</feature>
<feature type="domain" description="ABC transmembrane type-1" evidence="10">
    <location>
        <begin position="36"/>
        <end position="323"/>
    </location>
</feature>
<evidence type="ECO:0000256" key="4">
    <source>
        <dbReference type="ARBA" id="ARBA00022741"/>
    </source>
</evidence>
<dbReference type="InterPro" id="IPR039421">
    <property type="entry name" value="Type_1_exporter"/>
</dbReference>
<proteinExistence type="predicted"/>
<evidence type="ECO:0000256" key="6">
    <source>
        <dbReference type="ARBA" id="ARBA00022989"/>
    </source>
</evidence>
<evidence type="ECO:0000256" key="2">
    <source>
        <dbReference type="ARBA" id="ARBA00022448"/>
    </source>
</evidence>
<keyword evidence="4" id="KW-0547">Nucleotide-binding</keyword>
<feature type="transmembrane region" description="Helical" evidence="8">
    <location>
        <begin position="35"/>
        <end position="58"/>
    </location>
</feature>
<dbReference type="Proteomes" id="UP000593591">
    <property type="component" value="Chromosome"/>
</dbReference>
<evidence type="ECO:0000313" key="12">
    <source>
        <dbReference type="Proteomes" id="UP000593591"/>
    </source>
</evidence>
<organism evidence="11 12">
    <name type="scientific">Treponema rectale</name>
    <dbReference type="NCBI Taxonomy" id="744512"/>
    <lineage>
        <taxon>Bacteria</taxon>
        <taxon>Pseudomonadati</taxon>
        <taxon>Spirochaetota</taxon>
        <taxon>Spirochaetia</taxon>
        <taxon>Spirochaetales</taxon>
        <taxon>Treponemataceae</taxon>
        <taxon>Treponema</taxon>
    </lineage>
</organism>
<dbReference type="InterPro" id="IPR003439">
    <property type="entry name" value="ABC_transporter-like_ATP-bd"/>
</dbReference>
<keyword evidence="7 8" id="KW-0472">Membrane</keyword>
<dbReference type="SUPFAM" id="SSF52540">
    <property type="entry name" value="P-loop containing nucleoside triphosphate hydrolases"/>
    <property type="match status" value="1"/>
</dbReference>
<dbReference type="InterPro" id="IPR027417">
    <property type="entry name" value="P-loop_NTPase"/>
</dbReference>
<gene>
    <name evidence="11" type="ORF">DYE49_00880</name>
</gene>
<feature type="transmembrane region" description="Helical" evidence="8">
    <location>
        <begin position="269"/>
        <end position="290"/>
    </location>
</feature>
<name>A0A7M1XLS3_9SPIR</name>
<accession>A0A7M1XLS3</accession>
<evidence type="ECO:0000313" key="11">
    <source>
        <dbReference type="EMBL" id="QOS39082.1"/>
    </source>
</evidence>
<evidence type="ECO:0000256" key="3">
    <source>
        <dbReference type="ARBA" id="ARBA00022692"/>
    </source>
</evidence>
<dbReference type="PANTHER" id="PTHR43394">
    <property type="entry name" value="ATP-DEPENDENT PERMEASE MDL1, MITOCHONDRIAL"/>
    <property type="match status" value="1"/>
</dbReference>
<reference evidence="11 12" key="1">
    <citation type="submission" date="2018-08" db="EMBL/GenBank/DDBJ databases">
        <title>The first complete genome of Treponema rectale (CHPAT), a commensal spirochete of the bovine rectum.</title>
        <authorList>
            <person name="Staton G.J."/>
            <person name="Clegg S.R."/>
            <person name="Carter S.D."/>
            <person name="Radford A.D."/>
            <person name="Darby A."/>
            <person name="Hall N."/>
            <person name="Birtles R.J."/>
            <person name="Evans N.J."/>
        </authorList>
    </citation>
    <scope>NUCLEOTIDE SEQUENCE [LARGE SCALE GENOMIC DNA]</scope>
    <source>
        <strain evidence="11 12">CHPA</strain>
    </source>
</reference>
<dbReference type="Gene3D" id="3.40.50.300">
    <property type="entry name" value="P-loop containing nucleotide triphosphate hydrolases"/>
    <property type="match status" value="1"/>
</dbReference>
<dbReference type="Pfam" id="PF00664">
    <property type="entry name" value="ABC_membrane"/>
    <property type="match status" value="1"/>
</dbReference>